<dbReference type="CDD" id="cd00154">
    <property type="entry name" value="Rab"/>
    <property type="match status" value="1"/>
</dbReference>
<evidence type="ECO:0000313" key="4">
    <source>
        <dbReference type="Proteomes" id="UP001174909"/>
    </source>
</evidence>
<gene>
    <name evidence="3" type="ORF">GBAR_LOCUS19950</name>
</gene>
<protein>
    <submittedName>
        <fullName evidence="3">Ras-related protein Rab-4A</fullName>
    </submittedName>
</protein>
<dbReference type="PROSITE" id="PS51419">
    <property type="entry name" value="RAB"/>
    <property type="match status" value="1"/>
</dbReference>
<dbReference type="Proteomes" id="UP001174909">
    <property type="component" value="Unassembled WGS sequence"/>
</dbReference>
<dbReference type="GO" id="GO:0003924">
    <property type="term" value="F:GTPase activity"/>
    <property type="evidence" value="ECO:0007669"/>
    <property type="project" value="InterPro"/>
</dbReference>
<organism evidence="3 4">
    <name type="scientific">Geodia barretti</name>
    <name type="common">Barrett's horny sponge</name>
    <dbReference type="NCBI Taxonomy" id="519541"/>
    <lineage>
        <taxon>Eukaryota</taxon>
        <taxon>Metazoa</taxon>
        <taxon>Porifera</taxon>
        <taxon>Demospongiae</taxon>
        <taxon>Heteroscleromorpha</taxon>
        <taxon>Tetractinellida</taxon>
        <taxon>Astrophorina</taxon>
        <taxon>Geodiidae</taxon>
        <taxon>Geodia</taxon>
    </lineage>
</organism>
<dbReference type="SUPFAM" id="SSF52540">
    <property type="entry name" value="P-loop containing nucleoside triphosphate hydrolases"/>
    <property type="match status" value="1"/>
</dbReference>
<dbReference type="SMART" id="SM00175">
    <property type="entry name" value="RAB"/>
    <property type="match status" value="1"/>
</dbReference>
<proteinExistence type="inferred from homology"/>
<keyword evidence="2" id="KW-0547">Nucleotide-binding</keyword>
<name>A0AA35X0P7_GEOBA</name>
<comment type="caution">
    <text evidence="3">The sequence shown here is derived from an EMBL/GenBank/DDBJ whole genome shotgun (WGS) entry which is preliminary data.</text>
</comment>
<dbReference type="InterPro" id="IPR027417">
    <property type="entry name" value="P-loop_NTPase"/>
</dbReference>
<sequence length="247" mass="27967">MAGSYTQSGTGRTFALRMILLGEAGAGKTCLYHWIKYKVFRDGTINTGPAPSSTSTSRQRQYDQHTMHISISPSVKVMLTVVDTADGERFQSLTAHYYRRTNIVLLVCSLDDEVTLTRLTKWYRDSMYYVDEHDIVYAVCGLKCDLPDYRKEVTLEMMQRFARHVEFPEGCVFEVSAKTGEGVDNMLATLCSTAVDRIRRNTPIPEPAGLQNSGEYSTLLFGDSRYNDGRPEHEVQSQRRCCKCVIL</sequence>
<keyword evidence="4" id="KW-1185">Reference proteome</keyword>
<dbReference type="GO" id="GO:0005525">
    <property type="term" value="F:GTP binding"/>
    <property type="evidence" value="ECO:0007669"/>
    <property type="project" value="InterPro"/>
</dbReference>
<evidence type="ECO:0000313" key="3">
    <source>
        <dbReference type="EMBL" id="CAI8035606.1"/>
    </source>
</evidence>
<evidence type="ECO:0000256" key="2">
    <source>
        <dbReference type="ARBA" id="ARBA00022741"/>
    </source>
</evidence>
<dbReference type="PANTHER" id="PTHR47978">
    <property type="match status" value="1"/>
</dbReference>
<comment type="similarity">
    <text evidence="1">Belongs to the small GTPase superfamily. Rab family.</text>
</comment>
<evidence type="ECO:0000256" key="1">
    <source>
        <dbReference type="ARBA" id="ARBA00006270"/>
    </source>
</evidence>
<dbReference type="Pfam" id="PF00071">
    <property type="entry name" value="Ras"/>
    <property type="match status" value="1"/>
</dbReference>
<dbReference type="PRINTS" id="PR00449">
    <property type="entry name" value="RASTRNSFRMNG"/>
</dbReference>
<dbReference type="AlphaFoldDB" id="A0AA35X0P7"/>
<dbReference type="PROSITE" id="PS51421">
    <property type="entry name" value="RAS"/>
    <property type="match status" value="1"/>
</dbReference>
<dbReference type="InterPro" id="IPR001806">
    <property type="entry name" value="Small_GTPase"/>
</dbReference>
<reference evidence="3" key="1">
    <citation type="submission" date="2023-03" db="EMBL/GenBank/DDBJ databases">
        <authorList>
            <person name="Steffen K."/>
            <person name="Cardenas P."/>
        </authorList>
    </citation>
    <scope>NUCLEOTIDE SEQUENCE</scope>
</reference>
<dbReference type="SMART" id="SM00173">
    <property type="entry name" value="RAS"/>
    <property type="match status" value="1"/>
</dbReference>
<dbReference type="EMBL" id="CASHTH010002812">
    <property type="protein sequence ID" value="CAI8035606.1"/>
    <property type="molecule type" value="Genomic_DNA"/>
</dbReference>
<dbReference type="Gene3D" id="3.40.50.300">
    <property type="entry name" value="P-loop containing nucleotide triphosphate hydrolases"/>
    <property type="match status" value="1"/>
</dbReference>
<accession>A0AA35X0P7</accession>